<dbReference type="Pfam" id="PF04246">
    <property type="entry name" value="RseC_MucC"/>
    <property type="match status" value="1"/>
</dbReference>
<comment type="caution">
    <text evidence="2">The sequence shown here is derived from an EMBL/GenBank/DDBJ whole genome shotgun (WGS) entry which is preliminary data.</text>
</comment>
<dbReference type="InterPro" id="IPR007359">
    <property type="entry name" value="SigmaE_reg_RseC_MucC"/>
</dbReference>
<feature type="transmembrane region" description="Helical" evidence="1">
    <location>
        <begin position="99"/>
        <end position="119"/>
    </location>
</feature>
<feature type="transmembrane region" description="Helical" evidence="1">
    <location>
        <begin position="68"/>
        <end position="87"/>
    </location>
</feature>
<keyword evidence="1" id="KW-1133">Transmembrane helix</keyword>
<accession>A0A7V4DXK1</accession>
<dbReference type="PIRSF" id="PIRSF004923">
    <property type="entry name" value="RseC"/>
    <property type="match status" value="1"/>
</dbReference>
<evidence type="ECO:0000313" key="2">
    <source>
        <dbReference type="EMBL" id="HGK23885.1"/>
    </source>
</evidence>
<sequence length="136" mass="15447">MKEIGQVIEKNGKILKIKFSSSEACHSCGLCKVEGDNLTLNAIDECNANLGDFVVVEVERKDFFQATFLIYFFPLIAFILGVILGYLTGERYNFDPQLLGFIIGLLFTLMSYPLIRLIYKRLSKKQKFIPVAKKIV</sequence>
<dbReference type="InterPro" id="IPR026268">
    <property type="entry name" value="RseC"/>
</dbReference>
<protein>
    <submittedName>
        <fullName evidence="2">Polyunsaturated fatty acid synthase PfaC</fullName>
    </submittedName>
</protein>
<name>A0A7V4DXK1_DICTH</name>
<keyword evidence="1" id="KW-0472">Membrane</keyword>
<dbReference type="EMBL" id="DTDV01000015">
    <property type="protein sequence ID" value="HGK23885.1"/>
    <property type="molecule type" value="Genomic_DNA"/>
</dbReference>
<organism evidence="2">
    <name type="scientific">Dictyoglomus thermophilum</name>
    <dbReference type="NCBI Taxonomy" id="14"/>
    <lineage>
        <taxon>Bacteria</taxon>
        <taxon>Pseudomonadati</taxon>
        <taxon>Dictyoglomota</taxon>
        <taxon>Dictyoglomia</taxon>
        <taxon>Dictyoglomales</taxon>
        <taxon>Dictyoglomaceae</taxon>
        <taxon>Dictyoglomus</taxon>
    </lineage>
</organism>
<proteinExistence type="predicted"/>
<keyword evidence="1" id="KW-0812">Transmembrane</keyword>
<reference evidence="2" key="1">
    <citation type="journal article" date="2020" name="mSystems">
        <title>Genome- and Community-Level Interaction Insights into Carbon Utilization and Element Cycling Functions of Hydrothermarchaeota in Hydrothermal Sediment.</title>
        <authorList>
            <person name="Zhou Z."/>
            <person name="Liu Y."/>
            <person name="Xu W."/>
            <person name="Pan J."/>
            <person name="Luo Z.H."/>
            <person name="Li M."/>
        </authorList>
    </citation>
    <scope>NUCLEOTIDE SEQUENCE [LARGE SCALE GENOMIC DNA]</scope>
    <source>
        <strain evidence="2">SpSt-70</strain>
    </source>
</reference>
<dbReference type="PANTHER" id="PTHR35867:SF1">
    <property type="entry name" value="PROTEIN RSEC"/>
    <property type="match status" value="1"/>
</dbReference>
<dbReference type="AlphaFoldDB" id="A0A7V4DXK1"/>
<dbReference type="PANTHER" id="PTHR35867">
    <property type="entry name" value="PROTEIN RSEC"/>
    <property type="match status" value="1"/>
</dbReference>
<gene>
    <name evidence="2" type="ORF">ENU78_05525</name>
</gene>
<evidence type="ECO:0000256" key="1">
    <source>
        <dbReference type="SAM" id="Phobius"/>
    </source>
</evidence>